<dbReference type="InterPro" id="IPR029063">
    <property type="entry name" value="SAM-dependent_MTases_sf"/>
</dbReference>
<dbReference type="RefSeq" id="WP_037540780.1">
    <property type="nucleotide sequence ID" value="NZ_AP021848.1"/>
</dbReference>
<dbReference type="GeneID" id="58089617"/>
<dbReference type="CDD" id="cd02440">
    <property type="entry name" value="AdoMet_MTases"/>
    <property type="match status" value="1"/>
</dbReference>
<keyword evidence="1 3" id="KW-0808">Transferase</keyword>
<dbReference type="SUPFAM" id="SSF53335">
    <property type="entry name" value="S-adenosyl-L-methionine-dependent methyltransferases"/>
    <property type="match status" value="1"/>
</dbReference>
<dbReference type="GO" id="GO:0008168">
    <property type="term" value="F:methyltransferase activity"/>
    <property type="evidence" value="ECO:0007669"/>
    <property type="project" value="UniProtKB-KW"/>
</dbReference>
<evidence type="ECO:0000259" key="2">
    <source>
        <dbReference type="Pfam" id="PF13649"/>
    </source>
</evidence>
<gene>
    <name evidence="3" type="ORF">EQ812_10585</name>
</gene>
<keyword evidence="3" id="KW-0489">Methyltransferase</keyword>
<dbReference type="GO" id="GO:0032259">
    <property type="term" value="P:methylation"/>
    <property type="evidence" value="ECO:0007669"/>
    <property type="project" value="UniProtKB-KW"/>
</dbReference>
<dbReference type="PANTHER" id="PTHR43861">
    <property type="entry name" value="TRANS-ACONITATE 2-METHYLTRANSFERASE-RELATED"/>
    <property type="match status" value="1"/>
</dbReference>
<accession>A0A4Q9W840</accession>
<feature type="domain" description="Methyltransferase" evidence="2">
    <location>
        <begin position="40"/>
        <end position="130"/>
    </location>
</feature>
<dbReference type="Pfam" id="PF13649">
    <property type="entry name" value="Methyltransf_25"/>
    <property type="match status" value="1"/>
</dbReference>
<dbReference type="InterPro" id="IPR041698">
    <property type="entry name" value="Methyltransf_25"/>
</dbReference>
<dbReference type="Proteomes" id="UP000293637">
    <property type="component" value="Unassembled WGS sequence"/>
</dbReference>
<dbReference type="Gene3D" id="2.20.25.110">
    <property type="entry name" value="S-adenosyl-L-methionine-dependent methyltransferases"/>
    <property type="match status" value="1"/>
</dbReference>
<evidence type="ECO:0000313" key="4">
    <source>
        <dbReference type="Proteomes" id="UP000293637"/>
    </source>
</evidence>
<organism evidence="3 4">
    <name type="scientific">Staphylococcus lugdunensis</name>
    <dbReference type="NCBI Taxonomy" id="28035"/>
    <lineage>
        <taxon>Bacteria</taxon>
        <taxon>Bacillati</taxon>
        <taxon>Bacillota</taxon>
        <taxon>Bacilli</taxon>
        <taxon>Bacillales</taxon>
        <taxon>Staphylococcaceae</taxon>
        <taxon>Staphylococcus</taxon>
    </lineage>
</organism>
<reference evidence="3 4" key="1">
    <citation type="journal article" date="2019" name="Sci. Transl. Med.">
        <title>Quorum sensing between bacterial species on the skin protects against epidermal injury in atopic dermatitis.</title>
        <authorList>
            <person name="Williams M.R."/>
        </authorList>
    </citation>
    <scope>NUCLEOTIDE SEQUENCE [LARGE SCALE GENOMIC DNA]</scope>
    <source>
        <strain evidence="3 4">E7</strain>
    </source>
</reference>
<protein>
    <submittedName>
        <fullName evidence="3">Class I SAM-dependent methyltransferase</fullName>
    </submittedName>
</protein>
<evidence type="ECO:0000256" key="1">
    <source>
        <dbReference type="ARBA" id="ARBA00022679"/>
    </source>
</evidence>
<dbReference type="PANTHER" id="PTHR43861:SF6">
    <property type="entry name" value="METHYLTRANSFERASE TYPE 11"/>
    <property type="match status" value="1"/>
</dbReference>
<dbReference type="EMBL" id="SCHB01000008">
    <property type="protein sequence ID" value="TBW70976.1"/>
    <property type="molecule type" value="Genomic_DNA"/>
</dbReference>
<dbReference type="Gene3D" id="3.40.50.150">
    <property type="entry name" value="Vaccinia Virus protein VP39"/>
    <property type="match status" value="1"/>
</dbReference>
<dbReference type="AlphaFoldDB" id="A0A4Q9W840"/>
<sequence length="241" mass="28316">MMQYQDMSNFYDLFTQDQPYDLWFDIVQQLSVSLPSNPKILDIGCGTGTLTSMLTNIGEVTGMDLSVDMLAIATQKSNQVQWLEGDMTDFDLNLSFDLITIFCDSLNYLPETNDVTQTFANIFNHLSDDGIFIFDVHTPYKMETLFNNQNYIEEQNDTFLAWQAFRGEVPLSVYHEMTFFKLNDHKNYQRFDESHYQRTFDETQYRLMLKQAGFNHIKTFTDFNMNEHSDNGLRLFFIVQK</sequence>
<name>A0A4Q9W840_STALU</name>
<proteinExistence type="predicted"/>
<evidence type="ECO:0000313" key="3">
    <source>
        <dbReference type="EMBL" id="TBW70976.1"/>
    </source>
</evidence>
<comment type="caution">
    <text evidence="3">The sequence shown here is derived from an EMBL/GenBank/DDBJ whole genome shotgun (WGS) entry which is preliminary data.</text>
</comment>